<keyword evidence="1" id="KW-1133">Transmembrane helix</keyword>
<evidence type="ECO:0000313" key="3">
    <source>
        <dbReference type="Proteomes" id="UP000886721"/>
    </source>
</evidence>
<evidence type="ECO:0000313" key="2">
    <source>
        <dbReference type="EMBL" id="HIX68825.1"/>
    </source>
</evidence>
<feature type="transmembrane region" description="Helical" evidence="1">
    <location>
        <begin position="43"/>
        <end position="60"/>
    </location>
</feature>
<reference evidence="2" key="2">
    <citation type="submission" date="2021-04" db="EMBL/GenBank/DDBJ databases">
        <authorList>
            <person name="Gilroy R."/>
        </authorList>
    </citation>
    <scope>NUCLEOTIDE SEQUENCE</scope>
    <source>
        <strain evidence="2">CHK191-13928</strain>
    </source>
</reference>
<dbReference type="EMBL" id="DXEM01000035">
    <property type="protein sequence ID" value="HIX68825.1"/>
    <property type="molecule type" value="Genomic_DNA"/>
</dbReference>
<keyword evidence="1" id="KW-0472">Membrane</keyword>
<feature type="transmembrane region" description="Helical" evidence="1">
    <location>
        <begin position="16"/>
        <end position="37"/>
    </location>
</feature>
<reference evidence="2" key="1">
    <citation type="journal article" date="2021" name="PeerJ">
        <title>Extensive microbial diversity within the chicken gut microbiome revealed by metagenomics and culture.</title>
        <authorList>
            <person name="Gilroy R."/>
            <person name="Ravi A."/>
            <person name="Getino M."/>
            <person name="Pursley I."/>
            <person name="Horton D.L."/>
            <person name="Alikhan N.F."/>
            <person name="Baker D."/>
            <person name="Gharbi K."/>
            <person name="Hall N."/>
            <person name="Watson M."/>
            <person name="Adriaenssens E.M."/>
            <person name="Foster-Nyarko E."/>
            <person name="Jarju S."/>
            <person name="Secka A."/>
            <person name="Antonio M."/>
            <person name="Oren A."/>
            <person name="Chaudhuri R.R."/>
            <person name="La Ragione R."/>
            <person name="Hildebrand F."/>
            <person name="Pallen M.J."/>
        </authorList>
    </citation>
    <scope>NUCLEOTIDE SEQUENCE</scope>
    <source>
        <strain evidence="2">CHK191-13928</strain>
    </source>
</reference>
<evidence type="ECO:0000256" key="1">
    <source>
        <dbReference type="SAM" id="Phobius"/>
    </source>
</evidence>
<organism evidence="2 3">
    <name type="scientific">Candidatus Anaerostipes excrementavium</name>
    <dbReference type="NCBI Taxonomy" id="2838463"/>
    <lineage>
        <taxon>Bacteria</taxon>
        <taxon>Bacillati</taxon>
        <taxon>Bacillota</taxon>
        <taxon>Clostridia</taxon>
        <taxon>Lachnospirales</taxon>
        <taxon>Lachnospiraceae</taxon>
        <taxon>Anaerostipes</taxon>
    </lineage>
</organism>
<dbReference type="AlphaFoldDB" id="A0A9D1WZF9"/>
<comment type="caution">
    <text evidence="2">The sequence shown here is derived from an EMBL/GenBank/DDBJ whole genome shotgun (WGS) entry which is preliminary data.</text>
</comment>
<sequence length="96" mass="11260">MYYTDTMKNTKHKKAYLKYILALFLFGSNGIIASSIFMKSYQIILLRTLLGSLLLLLIGSKSHAFKNLMKHKKDPLPCYCYNRCNSHWRCFSSTRR</sequence>
<gene>
    <name evidence="2" type="ORF">H9735_11990</name>
</gene>
<name>A0A9D1WZF9_9FIRM</name>
<proteinExistence type="predicted"/>
<protein>
    <submittedName>
        <fullName evidence="2">Uncharacterized protein</fullName>
    </submittedName>
</protein>
<accession>A0A9D1WZF9</accession>
<dbReference type="Proteomes" id="UP000886721">
    <property type="component" value="Unassembled WGS sequence"/>
</dbReference>
<keyword evidence="1" id="KW-0812">Transmembrane</keyword>